<dbReference type="InterPro" id="IPR056674">
    <property type="entry name" value="DUF7772"/>
</dbReference>
<keyword evidence="2" id="KW-1185">Reference proteome</keyword>
<accession>A8XBH3</accession>
<dbReference type="AlphaFoldDB" id="A8XBH3"/>
<dbReference type="Pfam" id="PF24977">
    <property type="entry name" value="DUF7772"/>
    <property type="match status" value="1"/>
</dbReference>
<dbReference type="PANTHER" id="PTHR31330:SF1">
    <property type="entry name" value="NEMATODE SPECIFIC PEPTIDE FAMILY, GROUP C"/>
    <property type="match status" value="1"/>
</dbReference>
<evidence type="ECO:0000313" key="1">
    <source>
        <dbReference type="EMBL" id="CAP29988.2"/>
    </source>
</evidence>
<gene>
    <name evidence="1 3" type="ORF">CBG10623</name>
    <name evidence="1" type="ORF">CBG_10623</name>
</gene>
<dbReference type="KEGG" id="cbr:CBG_10623"/>
<reference evidence="1 2" key="2">
    <citation type="journal article" date="2011" name="PLoS Genet.">
        <title>Caenorhabditis briggsae recombinant inbred line genotypes reveal inter-strain incompatibility and the evolution of recombination.</title>
        <authorList>
            <person name="Ross J.A."/>
            <person name="Koboldt D.C."/>
            <person name="Staisch J.E."/>
            <person name="Chamberlin H.M."/>
            <person name="Gupta B.P."/>
            <person name="Miller R.D."/>
            <person name="Baird S.E."/>
            <person name="Haag E.S."/>
        </authorList>
    </citation>
    <scope>NUCLEOTIDE SEQUENCE [LARGE SCALE GENOMIC DNA]</scope>
    <source>
        <strain evidence="1 2">AF16</strain>
    </source>
</reference>
<dbReference type="Proteomes" id="UP000008549">
    <property type="component" value="Unassembled WGS sequence"/>
</dbReference>
<evidence type="ECO:0000313" key="2">
    <source>
        <dbReference type="Proteomes" id="UP000008549"/>
    </source>
</evidence>
<dbReference type="EMBL" id="HE601530">
    <property type="protein sequence ID" value="CAP29988.2"/>
    <property type="molecule type" value="Genomic_DNA"/>
</dbReference>
<dbReference type="RefSeq" id="XP_045094323.1">
    <property type="nucleotide sequence ID" value="XM_045240804.1"/>
</dbReference>
<dbReference type="HOGENOM" id="CLU_1714928_0_0_1"/>
<organism evidence="1 2">
    <name type="scientific">Caenorhabditis briggsae</name>
    <dbReference type="NCBI Taxonomy" id="6238"/>
    <lineage>
        <taxon>Eukaryota</taxon>
        <taxon>Metazoa</taxon>
        <taxon>Ecdysozoa</taxon>
        <taxon>Nematoda</taxon>
        <taxon>Chromadorea</taxon>
        <taxon>Rhabditida</taxon>
        <taxon>Rhabditina</taxon>
        <taxon>Rhabditomorpha</taxon>
        <taxon>Rhabditoidea</taxon>
        <taxon>Rhabditidae</taxon>
        <taxon>Peloderinae</taxon>
        <taxon>Caenorhabditis</taxon>
    </lineage>
</organism>
<dbReference type="CTD" id="8588028"/>
<evidence type="ECO:0000313" key="3">
    <source>
        <dbReference type="WormBase" id="CBG10623"/>
    </source>
</evidence>
<proteinExistence type="predicted"/>
<dbReference type="eggNOG" id="ENOG502RT5C">
    <property type="taxonomic scope" value="Eukaryota"/>
</dbReference>
<sequence length="153" mass="17278">MFKNRILAHSYSYSIGSYLRRTNRVHQHQFHLTAFKMMFRILLAFCLFSTAASVTLVICQQYCSSVQGAASYDNCAPWNSYALASNQTCYNLCVHNCAAVYDGSCMTGDGFKSKFTLLTGQIGYGGSFLWKNGNEIQTDILLKIKQYKFLLIV</sequence>
<protein>
    <submittedName>
        <fullName evidence="1">Protein CBG10623</fullName>
    </submittedName>
</protein>
<name>A8XBH3_CAEBR</name>
<dbReference type="PANTHER" id="PTHR31330">
    <property type="entry name" value="NEMATODE SPECIFIC PEPTIDE FAMILY, GROUP C"/>
    <property type="match status" value="1"/>
</dbReference>
<dbReference type="WormBase" id="CBG10623">
    <property type="protein sequence ID" value="CBP43375"/>
    <property type="gene ID" value="WBGene00031956"/>
</dbReference>
<dbReference type="GeneID" id="8588028"/>
<dbReference type="InParanoid" id="A8XBH3"/>
<reference evidence="1 2" key="1">
    <citation type="journal article" date="2003" name="PLoS Biol.">
        <title>The genome sequence of Caenorhabditis briggsae: a platform for comparative genomics.</title>
        <authorList>
            <person name="Stein L.D."/>
            <person name="Bao Z."/>
            <person name="Blasiar D."/>
            <person name="Blumenthal T."/>
            <person name="Brent M.R."/>
            <person name="Chen N."/>
            <person name="Chinwalla A."/>
            <person name="Clarke L."/>
            <person name="Clee C."/>
            <person name="Coghlan A."/>
            <person name="Coulson A."/>
            <person name="D'Eustachio P."/>
            <person name="Fitch D.H."/>
            <person name="Fulton L.A."/>
            <person name="Fulton R.E."/>
            <person name="Griffiths-Jones S."/>
            <person name="Harris T.W."/>
            <person name="Hillier L.W."/>
            <person name="Kamath R."/>
            <person name="Kuwabara P.E."/>
            <person name="Mardis E.R."/>
            <person name="Marra M.A."/>
            <person name="Miner T.L."/>
            <person name="Minx P."/>
            <person name="Mullikin J.C."/>
            <person name="Plumb R.W."/>
            <person name="Rogers J."/>
            <person name="Schein J.E."/>
            <person name="Sohrmann M."/>
            <person name="Spieth J."/>
            <person name="Stajich J.E."/>
            <person name="Wei C."/>
            <person name="Willey D."/>
            <person name="Wilson R.K."/>
            <person name="Durbin R."/>
            <person name="Waterston R.H."/>
        </authorList>
    </citation>
    <scope>NUCLEOTIDE SEQUENCE [LARGE SCALE GENOMIC DNA]</scope>
    <source>
        <strain evidence="1 2">AF16</strain>
    </source>
</reference>